<dbReference type="GO" id="GO:0003723">
    <property type="term" value="F:RNA binding"/>
    <property type="evidence" value="ECO:0007669"/>
    <property type="project" value="UniProtKB-UniRule"/>
</dbReference>
<dbReference type="AlphaFoldDB" id="A0AAD8TKQ9"/>
<feature type="region of interest" description="Disordered" evidence="3">
    <location>
        <begin position="516"/>
        <end position="678"/>
    </location>
</feature>
<feature type="compositionally biased region" description="Basic and acidic residues" evidence="3">
    <location>
        <begin position="644"/>
        <end position="656"/>
    </location>
</feature>
<organism evidence="5 6">
    <name type="scientific">Lolium multiflorum</name>
    <name type="common">Italian ryegrass</name>
    <name type="synonym">Lolium perenne subsp. multiflorum</name>
    <dbReference type="NCBI Taxonomy" id="4521"/>
    <lineage>
        <taxon>Eukaryota</taxon>
        <taxon>Viridiplantae</taxon>
        <taxon>Streptophyta</taxon>
        <taxon>Embryophyta</taxon>
        <taxon>Tracheophyta</taxon>
        <taxon>Spermatophyta</taxon>
        <taxon>Magnoliopsida</taxon>
        <taxon>Liliopsida</taxon>
        <taxon>Poales</taxon>
        <taxon>Poaceae</taxon>
        <taxon>BOP clade</taxon>
        <taxon>Pooideae</taxon>
        <taxon>Poodae</taxon>
        <taxon>Poeae</taxon>
        <taxon>Poeae Chloroplast Group 2 (Poeae type)</taxon>
        <taxon>Loliodinae</taxon>
        <taxon>Loliinae</taxon>
        <taxon>Lolium</taxon>
    </lineage>
</organism>
<dbReference type="Gene3D" id="3.30.70.330">
    <property type="match status" value="3"/>
</dbReference>
<name>A0AAD8TKQ9_LOLMU</name>
<keyword evidence="1 2" id="KW-0694">RNA-binding</keyword>
<dbReference type="Pfam" id="PF00076">
    <property type="entry name" value="RRM_1"/>
    <property type="match status" value="2"/>
</dbReference>
<dbReference type="EMBL" id="JAUUTY010000002">
    <property type="protein sequence ID" value="KAK1684430.1"/>
    <property type="molecule type" value="Genomic_DNA"/>
</dbReference>
<feature type="domain" description="RRM" evidence="4">
    <location>
        <begin position="258"/>
        <end position="336"/>
    </location>
</feature>
<proteinExistence type="predicted"/>
<evidence type="ECO:0000313" key="5">
    <source>
        <dbReference type="EMBL" id="KAK1684430.1"/>
    </source>
</evidence>
<evidence type="ECO:0000259" key="4">
    <source>
        <dbReference type="PROSITE" id="PS50102"/>
    </source>
</evidence>
<feature type="domain" description="RRM" evidence="4">
    <location>
        <begin position="338"/>
        <end position="422"/>
    </location>
</feature>
<gene>
    <name evidence="5" type="ORF">QYE76_045278</name>
</gene>
<dbReference type="SMART" id="SM00360">
    <property type="entry name" value="RRM"/>
    <property type="match status" value="3"/>
</dbReference>
<protein>
    <recommendedName>
        <fullName evidence="4">RRM domain-containing protein</fullName>
    </recommendedName>
</protein>
<feature type="compositionally biased region" description="Acidic residues" evidence="3">
    <location>
        <begin position="169"/>
        <end position="242"/>
    </location>
</feature>
<dbReference type="Proteomes" id="UP001231189">
    <property type="component" value="Unassembled WGS sequence"/>
</dbReference>
<accession>A0AAD8TKQ9</accession>
<feature type="compositionally biased region" description="Basic and acidic residues" evidence="3">
    <location>
        <begin position="618"/>
        <end position="628"/>
    </location>
</feature>
<dbReference type="PROSITE" id="PS50102">
    <property type="entry name" value="RRM"/>
    <property type="match status" value="3"/>
</dbReference>
<dbReference type="FunFam" id="3.30.70.330:FF:000310">
    <property type="entry name" value="RNA recognition water-stress protein1"/>
    <property type="match status" value="1"/>
</dbReference>
<dbReference type="InterPro" id="IPR000504">
    <property type="entry name" value="RRM_dom"/>
</dbReference>
<feature type="region of interest" description="Disordered" evidence="3">
    <location>
        <begin position="807"/>
        <end position="841"/>
    </location>
</feature>
<dbReference type="PANTHER" id="PTHR21245">
    <property type="entry name" value="HETEROGENEOUS NUCLEAR RIBONUCLEOPROTEIN"/>
    <property type="match status" value="1"/>
</dbReference>
<feature type="compositionally biased region" description="Low complexity" evidence="3">
    <location>
        <begin position="73"/>
        <end position="103"/>
    </location>
</feature>
<evidence type="ECO:0000256" key="3">
    <source>
        <dbReference type="SAM" id="MobiDB-lite"/>
    </source>
</evidence>
<evidence type="ECO:0000256" key="1">
    <source>
        <dbReference type="ARBA" id="ARBA00022884"/>
    </source>
</evidence>
<dbReference type="SUPFAM" id="SSF54928">
    <property type="entry name" value="RNA-binding domain, RBD"/>
    <property type="match status" value="2"/>
</dbReference>
<feature type="compositionally biased region" description="Basic and acidic residues" evidence="3">
    <location>
        <begin position="134"/>
        <end position="168"/>
    </location>
</feature>
<dbReference type="InterPro" id="IPR035979">
    <property type="entry name" value="RBD_domain_sf"/>
</dbReference>
<reference evidence="5" key="1">
    <citation type="submission" date="2023-07" db="EMBL/GenBank/DDBJ databases">
        <title>A chromosome-level genome assembly of Lolium multiflorum.</title>
        <authorList>
            <person name="Chen Y."/>
            <person name="Copetti D."/>
            <person name="Kolliker R."/>
            <person name="Studer B."/>
        </authorList>
    </citation>
    <scope>NUCLEOTIDE SEQUENCE</scope>
    <source>
        <strain evidence="5">02402/16</strain>
        <tissue evidence="5">Leaf</tissue>
    </source>
</reference>
<evidence type="ECO:0000313" key="6">
    <source>
        <dbReference type="Proteomes" id="UP001231189"/>
    </source>
</evidence>
<dbReference type="InterPro" id="IPR012677">
    <property type="entry name" value="Nucleotide-bd_a/b_plait_sf"/>
</dbReference>
<evidence type="ECO:0000256" key="2">
    <source>
        <dbReference type="PROSITE-ProRule" id="PRU00176"/>
    </source>
</evidence>
<feature type="compositionally biased region" description="Basic and acidic residues" evidence="3">
    <location>
        <begin position="576"/>
        <end position="607"/>
    </location>
</feature>
<feature type="compositionally biased region" description="Basic and acidic residues" evidence="3">
    <location>
        <begin position="104"/>
        <end position="121"/>
    </location>
</feature>
<keyword evidence="6" id="KW-1185">Reference proteome</keyword>
<feature type="domain" description="RRM" evidence="4">
    <location>
        <begin position="435"/>
        <end position="517"/>
    </location>
</feature>
<feature type="region of interest" description="Disordered" evidence="3">
    <location>
        <begin position="65"/>
        <end position="243"/>
    </location>
</feature>
<comment type="caution">
    <text evidence="5">The sequence shown here is derived from an EMBL/GenBank/DDBJ whole genome shotgun (WGS) entry which is preliminary data.</text>
</comment>
<dbReference type="FunFam" id="3.30.70.330:FF:000187">
    <property type="entry name" value="Heterogeneous nuclear ribonucleoprotein Q"/>
    <property type="match status" value="1"/>
</dbReference>
<dbReference type="CDD" id="cd00590">
    <property type="entry name" value="RRM_SF"/>
    <property type="match status" value="2"/>
</dbReference>
<feature type="compositionally biased region" description="Low complexity" evidence="3">
    <location>
        <begin position="808"/>
        <end position="822"/>
    </location>
</feature>
<sequence length="841" mass="94658">MHDALSLFFFSAVDSRHNLVDDGRDHVHRGWRHHLHRRRHNQLIHHDMATVTEAGVSGSWCLTGEMPPKSARRGGAAAARKGPAARGRAAKAQPAAEEAAPAVEEVKAAAEEAPKVEEQKRQPSPPPPQQQPAAEEKAKPDAAVENGATHDDATVKETYEEEDKGERLEFEDEQEYEEEAVVDYDEKDSEQYEEQYEDGDEGLEYTEDVVEEVDEELDDGGDDGEGEEYENADEEQNVDVDDDDHHEMVKAHRKRKEFEVFVGGLDKDATESDLRKVFSEVGEITEVRLMMNPVTKKNKGFAFLRFATVEQAKRAVSDLKNPLVRGKQCGVAPSHDNDTLFVGNICKTWTKEHLKDKLKTYEVENFDDLILAEDSNNPGMNRGYALLEFSTRPEAMDAFRRLQKRDVVFGVDRSAKVSFADSYPEVDDEMMSQVRAVFLDGLPPSWDEDRVKKYLKKYGAIEKVELARNMPAAKRKDFGFVTFDTHDNAVACVDGITNSEIGEGDNKAKVRARLSRPMQRPTRMKHGLRGNFRIGQSAPRGGRFPYTRPPPRRPLPRLVRPDVSRLPPIRSRPLRRPVDIRDRRPVMSIPERVRRLPPPERSYDRRPPAPVYPKRSPRREYGRRDDLPPPRSRATFADYTPRVPVDRRHSYRDDYSSRGAAYSDLGPRSAPRLSDRRAYADDDYVEKIDRPLPPYREGRGRDYDTISGSKRSYAEMDDVPPRYHDISVRSSKARLDYDVGGSSARYADAYTERLGRSHAGYSSSRSVAGHDTVYSSSRHGMSYGGSANTGDAGGMYSSTYSADYMPRGSDVGGSSYSSHYSGRNAGSGSGYFGSSGSSSYY</sequence>